<reference evidence="4 5" key="1">
    <citation type="submission" date="2024-05" db="EMBL/GenBank/DDBJ databases">
        <authorList>
            <person name="Wallberg A."/>
        </authorList>
    </citation>
    <scope>NUCLEOTIDE SEQUENCE [LARGE SCALE GENOMIC DNA]</scope>
</reference>
<evidence type="ECO:0000256" key="3">
    <source>
        <dbReference type="PROSITE-ProRule" id="PRU00023"/>
    </source>
</evidence>
<protein>
    <submittedName>
        <fullName evidence="4">Uncharacterized protein</fullName>
    </submittedName>
</protein>
<dbReference type="PROSITE" id="PS50297">
    <property type="entry name" value="ANK_REP_REGION"/>
    <property type="match status" value="2"/>
</dbReference>
<evidence type="ECO:0000256" key="2">
    <source>
        <dbReference type="ARBA" id="ARBA00023043"/>
    </source>
</evidence>
<dbReference type="SMART" id="SM00248">
    <property type="entry name" value="ANK"/>
    <property type="match status" value="5"/>
</dbReference>
<dbReference type="InterPro" id="IPR036770">
    <property type="entry name" value="Ankyrin_rpt-contain_sf"/>
</dbReference>
<dbReference type="InterPro" id="IPR002110">
    <property type="entry name" value="Ankyrin_rpt"/>
</dbReference>
<proteinExistence type="predicted"/>
<keyword evidence="5" id="KW-1185">Reference proteome</keyword>
<dbReference type="PANTHER" id="PTHR24198">
    <property type="entry name" value="ANKYRIN REPEAT AND PROTEIN KINASE DOMAIN-CONTAINING PROTEIN"/>
    <property type="match status" value="1"/>
</dbReference>
<evidence type="ECO:0000313" key="5">
    <source>
        <dbReference type="Proteomes" id="UP001497623"/>
    </source>
</evidence>
<organism evidence="4 5">
    <name type="scientific">Meganyctiphanes norvegica</name>
    <name type="common">Northern krill</name>
    <name type="synonym">Thysanopoda norvegica</name>
    <dbReference type="NCBI Taxonomy" id="48144"/>
    <lineage>
        <taxon>Eukaryota</taxon>
        <taxon>Metazoa</taxon>
        <taxon>Ecdysozoa</taxon>
        <taxon>Arthropoda</taxon>
        <taxon>Crustacea</taxon>
        <taxon>Multicrustacea</taxon>
        <taxon>Malacostraca</taxon>
        <taxon>Eumalacostraca</taxon>
        <taxon>Eucarida</taxon>
        <taxon>Euphausiacea</taxon>
        <taxon>Euphausiidae</taxon>
        <taxon>Meganyctiphanes</taxon>
    </lineage>
</organism>
<comment type="caution">
    <text evidence="4">The sequence shown here is derived from an EMBL/GenBank/DDBJ whole genome shotgun (WGS) entry which is preliminary data.</text>
</comment>
<evidence type="ECO:0000313" key="4">
    <source>
        <dbReference type="EMBL" id="CAL4107550.1"/>
    </source>
</evidence>
<gene>
    <name evidence="4" type="ORF">MNOR_LOCUS18603</name>
</gene>
<dbReference type="PANTHER" id="PTHR24198:SF165">
    <property type="entry name" value="ANKYRIN REPEAT-CONTAINING PROTEIN-RELATED"/>
    <property type="match status" value="1"/>
</dbReference>
<dbReference type="Proteomes" id="UP001497623">
    <property type="component" value="Unassembled WGS sequence"/>
</dbReference>
<feature type="repeat" description="ANK" evidence="3">
    <location>
        <begin position="73"/>
        <end position="105"/>
    </location>
</feature>
<name>A0AAV2R1T2_MEGNR</name>
<dbReference type="Gene3D" id="1.25.40.20">
    <property type="entry name" value="Ankyrin repeat-containing domain"/>
    <property type="match status" value="2"/>
</dbReference>
<feature type="repeat" description="ANK" evidence="3">
    <location>
        <begin position="106"/>
        <end position="128"/>
    </location>
</feature>
<feature type="repeat" description="ANK" evidence="3">
    <location>
        <begin position="174"/>
        <end position="206"/>
    </location>
</feature>
<feature type="non-terminal residue" evidence="4">
    <location>
        <position position="1"/>
    </location>
</feature>
<keyword evidence="2 3" id="KW-0040">ANK repeat</keyword>
<dbReference type="EMBL" id="CAXKWB010013389">
    <property type="protein sequence ID" value="CAL4107550.1"/>
    <property type="molecule type" value="Genomic_DNA"/>
</dbReference>
<dbReference type="AlphaFoldDB" id="A0AAV2R1T2"/>
<dbReference type="Pfam" id="PF12796">
    <property type="entry name" value="Ank_2"/>
    <property type="match status" value="1"/>
</dbReference>
<dbReference type="Pfam" id="PF13857">
    <property type="entry name" value="Ank_5"/>
    <property type="match status" value="1"/>
</dbReference>
<dbReference type="SUPFAM" id="SSF48403">
    <property type="entry name" value="Ankyrin repeat"/>
    <property type="match status" value="1"/>
</dbReference>
<sequence>KGIEAFIQPPRKRFACFRNNEPSSKDFLRQSSKLQIENENCSELLQAINANDFDNITLLLQDKQNINDLGTETGTIPQHVATSNNLPVILSLLLSHGFNCNATDRHGQSPLHIAAKMGFSDCCKILLESPEINVNMKNKINDAPIHKAVMGGHIEICELLLQHKHLDVNLGNKDAETPLMIAIQDNHAELVRLLMENGAKWDIIDSKGYFAIHYA</sequence>
<feature type="non-terminal residue" evidence="4">
    <location>
        <position position="215"/>
    </location>
</feature>
<accession>A0AAV2R1T2</accession>
<evidence type="ECO:0000256" key="1">
    <source>
        <dbReference type="ARBA" id="ARBA00022737"/>
    </source>
</evidence>
<keyword evidence="1" id="KW-0677">Repeat</keyword>
<dbReference type="PROSITE" id="PS50088">
    <property type="entry name" value="ANK_REPEAT"/>
    <property type="match status" value="3"/>
</dbReference>